<dbReference type="RefSeq" id="WP_066825525.1">
    <property type="nucleotide sequence ID" value="NZ_LTBA01000019.1"/>
</dbReference>
<evidence type="ECO:0000313" key="18">
    <source>
        <dbReference type="Proteomes" id="UP000075531"/>
    </source>
</evidence>
<evidence type="ECO:0000256" key="13">
    <source>
        <dbReference type="ARBA" id="ARBA00048988"/>
    </source>
</evidence>
<dbReference type="InterPro" id="IPR029464">
    <property type="entry name" value="HSDR_N"/>
</dbReference>
<comment type="catalytic activity">
    <reaction evidence="13">
        <text>ATP + H2O = ADP + phosphate + H(+)</text>
        <dbReference type="Rhea" id="RHEA:13065"/>
        <dbReference type="ChEBI" id="CHEBI:15377"/>
        <dbReference type="ChEBI" id="CHEBI:15378"/>
        <dbReference type="ChEBI" id="CHEBI:30616"/>
        <dbReference type="ChEBI" id="CHEBI:43474"/>
        <dbReference type="ChEBI" id="CHEBI:456216"/>
        <dbReference type="EC" id="5.6.2.4"/>
    </reaction>
</comment>
<evidence type="ECO:0000256" key="11">
    <source>
        <dbReference type="ARBA" id="ARBA00034617"/>
    </source>
</evidence>
<comment type="caution">
    <text evidence="17">The sequence shown here is derived from an EMBL/GenBank/DDBJ whole genome shotgun (WGS) entry which is preliminary data.</text>
</comment>
<dbReference type="Pfam" id="PF00580">
    <property type="entry name" value="UvrD-helicase"/>
    <property type="match status" value="1"/>
</dbReference>
<name>A0A151B347_9CLOT</name>
<gene>
    <name evidence="17" type="primary">lexA_2</name>
    <name evidence="17" type="ORF">CLTEP_17630</name>
</gene>
<dbReference type="InterPro" id="IPR039418">
    <property type="entry name" value="LexA-like"/>
</dbReference>
<keyword evidence="6 15" id="KW-0068">Autocatalytic cleavage</keyword>
<evidence type="ECO:0000256" key="5">
    <source>
        <dbReference type="ARBA" id="ARBA00022806"/>
    </source>
</evidence>
<dbReference type="GO" id="GO:0005524">
    <property type="term" value="F:ATP binding"/>
    <property type="evidence" value="ECO:0007669"/>
    <property type="project" value="UniProtKB-UniRule"/>
</dbReference>
<evidence type="ECO:0000256" key="15">
    <source>
        <dbReference type="RuleBase" id="RU003991"/>
    </source>
</evidence>
<keyword evidence="5 14" id="KW-0347">Helicase</keyword>
<dbReference type="PRINTS" id="PR00726">
    <property type="entry name" value="LEXASERPTASE"/>
</dbReference>
<dbReference type="InterPro" id="IPR006197">
    <property type="entry name" value="Peptidase_S24_LexA"/>
</dbReference>
<dbReference type="CDD" id="cd06529">
    <property type="entry name" value="S24_LexA-like"/>
    <property type="match status" value="1"/>
</dbReference>
<dbReference type="STRING" id="1121338.CLTEP_17630"/>
<evidence type="ECO:0000256" key="6">
    <source>
        <dbReference type="ARBA" id="ARBA00022813"/>
    </source>
</evidence>
<evidence type="ECO:0000256" key="8">
    <source>
        <dbReference type="ARBA" id="ARBA00023204"/>
    </source>
</evidence>
<dbReference type="Pfam" id="PF13588">
    <property type="entry name" value="HSDR_N_2"/>
    <property type="match status" value="1"/>
</dbReference>
<keyword evidence="10" id="KW-0742">SOS response</keyword>
<dbReference type="GO" id="GO:0005829">
    <property type="term" value="C:cytosol"/>
    <property type="evidence" value="ECO:0007669"/>
    <property type="project" value="TreeGrafter"/>
</dbReference>
<comment type="catalytic activity">
    <reaction evidence="11">
        <text>Couples ATP hydrolysis with the unwinding of duplex DNA by translocating in the 3'-5' direction.</text>
        <dbReference type="EC" id="5.6.2.4"/>
    </reaction>
</comment>
<comment type="similarity">
    <text evidence="1 15">Belongs to the peptidase S24 family.</text>
</comment>
<evidence type="ECO:0000256" key="3">
    <source>
        <dbReference type="ARBA" id="ARBA00022763"/>
    </source>
</evidence>
<dbReference type="GO" id="GO:0009432">
    <property type="term" value="P:SOS response"/>
    <property type="evidence" value="ECO:0007669"/>
    <property type="project" value="UniProtKB-KW"/>
</dbReference>
<evidence type="ECO:0000313" key="17">
    <source>
        <dbReference type="EMBL" id="KYH34338.1"/>
    </source>
</evidence>
<dbReference type="Proteomes" id="UP000075531">
    <property type="component" value="Unassembled WGS sequence"/>
</dbReference>
<dbReference type="GO" id="GO:0043138">
    <property type="term" value="F:3'-5' DNA helicase activity"/>
    <property type="evidence" value="ECO:0007669"/>
    <property type="project" value="UniProtKB-EC"/>
</dbReference>
<dbReference type="InterPro" id="IPR036286">
    <property type="entry name" value="LexA/Signal_pep-like_sf"/>
</dbReference>
<keyword evidence="18" id="KW-1185">Reference proteome</keyword>
<evidence type="ECO:0000256" key="4">
    <source>
        <dbReference type="ARBA" id="ARBA00022801"/>
    </source>
</evidence>
<dbReference type="EC" id="5.6.2.4" evidence="12"/>
<dbReference type="Pfam" id="PF00717">
    <property type="entry name" value="Peptidase_S24"/>
    <property type="match status" value="1"/>
</dbReference>
<dbReference type="GO" id="GO:0033202">
    <property type="term" value="C:DNA helicase complex"/>
    <property type="evidence" value="ECO:0007669"/>
    <property type="project" value="TreeGrafter"/>
</dbReference>
<dbReference type="PATRIC" id="fig|1121338.3.peg.1804"/>
<keyword evidence="2 14" id="KW-0547">Nucleotide-binding</keyword>
<evidence type="ECO:0000256" key="1">
    <source>
        <dbReference type="ARBA" id="ARBA00007484"/>
    </source>
</evidence>
<dbReference type="GO" id="GO:0000725">
    <property type="term" value="P:recombinational repair"/>
    <property type="evidence" value="ECO:0007669"/>
    <property type="project" value="TreeGrafter"/>
</dbReference>
<proteinExistence type="inferred from homology"/>
<feature type="domain" description="UvrD-like helicase ATP-binding" evidence="16">
    <location>
        <begin position="2"/>
        <end position="312"/>
    </location>
</feature>
<dbReference type="SUPFAM" id="SSF51306">
    <property type="entry name" value="LexA/Signal peptidase"/>
    <property type="match status" value="1"/>
</dbReference>
<dbReference type="InterPro" id="IPR014017">
    <property type="entry name" value="DNA_helicase_UvrD-like_C"/>
</dbReference>
<dbReference type="InterPro" id="IPR027417">
    <property type="entry name" value="P-loop_NTPase"/>
</dbReference>
<dbReference type="InterPro" id="IPR014016">
    <property type="entry name" value="UvrD-like_ATP-bd"/>
</dbReference>
<evidence type="ECO:0000256" key="14">
    <source>
        <dbReference type="PROSITE-ProRule" id="PRU00560"/>
    </source>
</evidence>
<dbReference type="GO" id="GO:0006355">
    <property type="term" value="P:regulation of DNA-templated transcription"/>
    <property type="evidence" value="ECO:0007669"/>
    <property type="project" value="InterPro"/>
</dbReference>
<keyword evidence="8" id="KW-0234">DNA repair</keyword>
<dbReference type="InterPro" id="IPR015927">
    <property type="entry name" value="Peptidase_S24_S26A/B/C"/>
</dbReference>
<dbReference type="PROSITE" id="PS51198">
    <property type="entry name" value="UVRD_HELICASE_ATP_BIND"/>
    <property type="match status" value="1"/>
</dbReference>
<dbReference type="Gene3D" id="3.40.50.300">
    <property type="entry name" value="P-loop containing nucleotide triphosphate hydrolases"/>
    <property type="match status" value="3"/>
</dbReference>
<dbReference type="PANTHER" id="PTHR11070">
    <property type="entry name" value="UVRD / RECB / PCRA DNA HELICASE FAMILY MEMBER"/>
    <property type="match status" value="1"/>
</dbReference>
<evidence type="ECO:0000259" key="16">
    <source>
        <dbReference type="PROSITE" id="PS51198"/>
    </source>
</evidence>
<keyword evidence="3" id="KW-0227">DNA damage</keyword>
<evidence type="ECO:0000256" key="10">
    <source>
        <dbReference type="ARBA" id="ARBA00023236"/>
    </source>
</evidence>
<dbReference type="Gene3D" id="2.10.109.10">
    <property type="entry name" value="Umud Fragment, subunit A"/>
    <property type="match status" value="1"/>
</dbReference>
<dbReference type="CDD" id="cd18807">
    <property type="entry name" value="SF1_C_UvrD"/>
    <property type="match status" value="1"/>
</dbReference>
<dbReference type="InterPro" id="IPR000212">
    <property type="entry name" value="DNA_helicase_UvrD/REP"/>
</dbReference>
<evidence type="ECO:0000256" key="9">
    <source>
        <dbReference type="ARBA" id="ARBA00023235"/>
    </source>
</evidence>
<keyword evidence="4 14" id="KW-0378">Hydrolase</keyword>
<reference evidence="17 18" key="1">
    <citation type="submission" date="2016-02" db="EMBL/GenBank/DDBJ databases">
        <title>Genome sequence of Clostridium tepidiprofundi DSM 19306.</title>
        <authorList>
            <person name="Poehlein A."/>
            <person name="Daniel R."/>
        </authorList>
    </citation>
    <scope>NUCLEOTIDE SEQUENCE [LARGE SCALE GENOMIC DNA]</scope>
    <source>
        <strain evidence="17 18">DSM 19306</strain>
    </source>
</reference>
<dbReference type="EMBL" id="LTBA01000019">
    <property type="protein sequence ID" value="KYH34338.1"/>
    <property type="molecule type" value="Genomic_DNA"/>
</dbReference>
<organism evidence="17 18">
    <name type="scientific">Clostridium tepidiprofundi DSM 19306</name>
    <dbReference type="NCBI Taxonomy" id="1121338"/>
    <lineage>
        <taxon>Bacteria</taxon>
        <taxon>Bacillati</taxon>
        <taxon>Bacillota</taxon>
        <taxon>Clostridia</taxon>
        <taxon>Eubacteriales</taxon>
        <taxon>Clostridiaceae</taxon>
        <taxon>Clostridium</taxon>
    </lineage>
</organism>
<keyword evidence="7 14" id="KW-0067">ATP-binding</keyword>
<dbReference type="OrthoDB" id="9787585at2"/>
<dbReference type="SUPFAM" id="SSF52540">
    <property type="entry name" value="P-loop containing nucleoside triphosphate hydrolases"/>
    <property type="match status" value="1"/>
</dbReference>
<dbReference type="GO" id="GO:0003677">
    <property type="term" value="F:DNA binding"/>
    <property type="evidence" value="ECO:0007669"/>
    <property type="project" value="InterPro"/>
</dbReference>
<sequence length="816" mass="93879">MQLNIEQRKLIQAKPSGHVLIKGVAGSGKTTVAVHRILFLQDNYCIEEDDNILFITYNKTLVNYISHIYANIKKDADEYGNFLSQNNVKPEICTIDSIMYHYFKRFKENSKYKYNITWDNSLKNSILKQSIVELQKKYSDVKLLDIVNTKFLSDEIDWIKSCNYMEFDEYQSVDRIGRMSNNKSEGPQKLMKNSRTREAIFELMLLYDKKLKEKGYIDFKSMALLALHEGKKGIEKKYTHIIVDECQDLTRVQLEFISLLNKEKAYSSILFAADTAQSIYTHAWLTKGRSFSSIGFDMKGKSNTLAKNYRTTTQIAEAAYSLLEGDENIIEDSNFVKPSLIDRQGVYPVCKVFNNESDEARFVVKTVKSELIKKFKYKDIVIIAKNRNQLTYIKSYFDKAGVPADIITRNETKFDVDSVKLLTIHSMKGLESKVVMIIGINQGVIPYFTYKSSEDAEMQETMERKLLYVGMTRANELLYMTSSGAPSKFIGEINPSYLKMDSNINMSRFYRVDVDEYLFRENIVDIFSKEEAVRQYVIKELIEKYKYPKELIEIEYKINSFSKMGSADILVSRYENNSKIPYIIIETKAYGAGIEEAFSQLKSYMSNLNCCEYGVATDGNEILVINNKFEKVQYIPPFSSNMLPSTLENYTYIDLKHNNREYVLTIDSTMPNYLYVKSKDGSEEFTEENLKSVVVFDNIAAGKPIYMCDDVNGKFYIPKEWLSNNKDTFILRIKGNSMINANINDGDYVVLEKCQTVDNYQIAAVAIDENATLKRVVKMGDSVLLLAENKDYEPIQVSSEQVNILGVAIGIIHIKK</sequence>
<protein>
    <recommendedName>
        <fullName evidence="12">DNA 3'-5' helicase</fullName>
        <ecNumber evidence="12">5.6.2.4</ecNumber>
    </recommendedName>
</protein>
<dbReference type="GO" id="GO:0016887">
    <property type="term" value="F:ATP hydrolysis activity"/>
    <property type="evidence" value="ECO:0007669"/>
    <property type="project" value="RHEA"/>
</dbReference>
<dbReference type="AlphaFoldDB" id="A0A151B347"/>
<dbReference type="PANTHER" id="PTHR11070:SF45">
    <property type="entry name" value="DNA 3'-5' HELICASE"/>
    <property type="match status" value="1"/>
</dbReference>
<evidence type="ECO:0000256" key="7">
    <source>
        <dbReference type="ARBA" id="ARBA00022840"/>
    </source>
</evidence>
<accession>A0A151B347</accession>
<evidence type="ECO:0000256" key="12">
    <source>
        <dbReference type="ARBA" id="ARBA00034808"/>
    </source>
</evidence>
<keyword evidence="9" id="KW-0413">Isomerase</keyword>
<evidence type="ECO:0000256" key="2">
    <source>
        <dbReference type="ARBA" id="ARBA00022741"/>
    </source>
</evidence>
<feature type="binding site" evidence="14">
    <location>
        <begin position="23"/>
        <end position="30"/>
    </location>
    <ligand>
        <name>ATP</name>
        <dbReference type="ChEBI" id="CHEBI:30616"/>
    </ligand>
</feature>
<dbReference type="Pfam" id="PF13361">
    <property type="entry name" value="UvrD_C"/>
    <property type="match status" value="2"/>
</dbReference>